<feature type="coiled-coil region" evidence="4">
    <location>
        <begin position="3"/>
        <end position="30"/>
    </location>
</feature>
<dbReference type="STRING" id="6412.T1EVN9"/>
<accession>T1EVN9</accession>
<evidence type="ECO:0000313" key="6">
    <source>
        <dbReference type="EMBL" id="ESN92572.1"/>
    </source>
</evidence>
<dbReference type="CTD" id="20200639"/>
<dbReference type="OMA" id="LNAKQYL"/>
<dbReference type="EMBL" id="KB097639">
    <property type="protein sequence ID" value="ESN92572.1"/>
    <property type="molecule type" value="Genomic_DNA"/>
</dbReference>
<dbReference type="GO" id="GO:0006900">
    <property type="term" value="P:vesicle budding from membrane"/>
    <property type="evidence" value="ECO:0000318"/>
    <property type="project" value="GO_Central"/>
</dbReference>
<evidence type="ECO:0000313" key="8">
    <source>
        <dbReference type="Proteomes" id="UP000015101"/>
    </source>
</evidence>
<name>T1EVN9_HELRO</name>
<evidence type="ECO:0000313" key="7">
    <source>
        <dbReference type="EnsemblMetazoa" id="HelroP164644"/>
    </source>
</evidence>
<keyword evidence="8" id="KW-1185">Reference proteome</keyword>
<reference evidence="6 8" key="2">
    <citation type="journal article" date="2013" name="Nature">
        <title>Insights into bilaterian evolution from three spiralian genomes.</title>
        <authorList>
            <person name="Simakov O."/>
            <person name="Marletaz F."/>
            <person name="Cho S.J."/>
            <person name="Edsinger-Gonzales E."/>
            <person name="Havlak P."/>
            <person name="Hellsten U."/>
            <person name="Kuo D.H."/>
            <person name="Larsson T."/>
            <person name="Lv J."/>
            <person name="Arendt D."/>
            <person name="Savage R."/>
            <person name="Osoegawa K."/>
            <person name="de Jong P."/>
            <person name="Grimwood J."/>
            <person name="Chapman J.A."/>
            <person name="Shapiro H."/>
            <person name="Aerts A."/>
            <person name="Otillar R.P."/>
            <person name="Terry A.Y."/>
            <person name="Boore J.L."/>
            <person name="Grigoriev I.V."/>
            <person name="Lindberg D.R."/>
            <person name="Seaver E.C."/>
            <person name="Weisblat D.A."/>
            <person name="Putnam N.H."/>
            <person name="Rokhsar D.S."/>
        </authorList>
    </citation>
    <scope>NUCLEOTIDE SEQUENCE</scope>
</reference>
<dbReference type="EnsemblMetazoa" id="HelroT164644">
    <property type="protein sequence ID" value="HelroP164644"/>
    <property type="gene ID" value="HelroG164644"/>
</dbReference>
<dbReference type="GO" id="GO:0005771">
    <property type="term" value="C:multivesicular body"/>
    <property type="evidence" value="ECO:0000318"/>
    <property type="project" value="GO_Central"/>
</dbReference>
<dbReference type="InterPro" id="IPR005024">
    <property type="entry name" value="Snf7_fam"/>
</dbReference>
<dbReference type="Proteomes" id="UP000015101">
    <property type="component" value="Unassembled WGS sequence"/>
</dbReference>
<dbReference type="RefSeq" id="XP_009028905.1">
    <property type="nucleotide sequence ID" value="XM_009030657.1"/>
</dbReference>
<evidence type="ECO:0000256" key="1">
    <source>
        <dbReference type="ARBA" id="ARBA00004177"/>
    </source>
</evidence>
<comment type="subcellular location">
    <subcellularLocation>
        <location evidence="1">Endosome</location>
    </subcellularLocation>
</comment>
<dbReference type="eggNOG" id="KOG2911">
    <property type="taxonomic scope" value="Eukaryota"/>
</dbReference>
<dbReference type="InParanoid" id="T1EVN9"/>
<evidence type="ECO:0000256" key="2">
    <source>
        <dbReference type="ARBA" id="ARBA00006190"/>
    </source>
</evidence>
<dbReference type="AlphaFoldDB" id="T1EVN9"/>
<dbReference type="GO" id="GO:0009898">
    <property type="term" value="C:cytoplasmic side of plasma membrane"/>
    <property type="evidence" value="ECO:0000318"/>
    <property type="project" value="GO_Central"/>
</dbReference>
<dbReference type="Gene3D" id="6.10.140.1230">
    <property type="match status" value="1"/>
</dbReference>
<protein>
    <recommendedName>
        <fullName evidence="9">Charged multivesicular body protein 6</fullName>
    </recommendedName>
</protein>
<dbReference type="GO" id="GO:0032511">
    <property type="term" value="P:late endosome to vacuole transport via multivesicular body sorting pathway"/>
    <property type="evidence" value="ECO:0000318"/>
    <property type="project" value="GO_Central"/>
</dbReference>
<dbReference type="EMBL" id="AMQM01001742">
    <property type="status" value="NOT_ANNOTATED_CDS"/>
    <property type="molecule type" value="Genomic_DNA"/>
</dbReference>
<evidence type="ECO:0008006" key="9">
    <source>
        <dbReference type="Google" id="ProtNLM"/>
    </source>
</evidence>
<feature type="region of interest" description="Disordered" evidence="5">
    <location>
        <begin position="163"/>
        <end position="185"/>
    </location>
</feature>
<reference evidence="7" key="3">
    <citation type="submission" date="2015-06" db="UniProtKB">
        <authorList>
            <consortium name="EnsemblMetazoa"/>
        </authorList>
    </citation>
    <scope>IDENTIFICATION</scope>
</reference>
<dbReference type="OrthoDB" id="10250120at2759"/>
<organism evidence="7 8">
    <name type="scientific">Helobdella robusta</name>
    <name type="common">Californian leech</name>
    <dbReference type="NCBI Taxonomy" id="6412"/>
    <lineage>
        <taxon>Eukaryota</taxon>
        <taxon>Metazoa</taxon>
        <taxon>Spiralia</taxon>
        <taxon>Lophotrochozoa</taxon>
        <taxon>Annelida</taxon>
        <taxon>Clitellata</taxon>
        <taxon>Hirudinea</taxon>
        <taxon>Rhynchobdellida</taxon>
        <taxon>Glossiphoniidae</taxon>
        <taxon>Helobdella</taxon>
    </lineage>
</organism>
<dbReference type="PANTHER" id="PTHR22761:SF10">
    <property type="entry name" value="GH13992P"/>
    <property type="match status" value="1"/>
</dbReference>
<evidence type="ECO:0000256" key="5">
    <source>
        <dbReference type="SAM" id="MobiDB-lite"/>
    </source>
</evidence>
<evidence type="ECO:0000256" key="3">
    <source>
        <dbReference type="ARBA" id="ARBA00022753"/>
    </source>
</evidence>
<dbReference type="Pfam" id="PF03357">
    <property type="entry name" value="Snf7"/>
    <property type="match status" value="1"/>
</dbReference>
<dbReference type="HOGENOM" id="CLU_1416579_0_0_1"/>
<reference evidence="8" key="1">
    <citation type="submission" date="2012-12" db="EMBL/GenBank/DDBJ databases">
        <authorList>
            <person name="Hellsten U."/>
            <person name="Grimwood J."/>
            <person name="Chapman J.A."/>
            <person name="Shapiro H."/>
            <person name="Aerts A."/>
            <person name="Otillar R.P."/>
            <person name="Terry A.Y."/>
            <person name="Boore J.L."/>
            <person name="Simakov O."/>
            <person name="Marletaz F."/>
            <person name="Cho S.-J."/>
            <person name="Edsinger-Gonzales E."/>
            <person name="Havlak P."/>
            <person name="Kuo D.-H."/>
            <person name="Larsson T."/>
            <person name="Lv J."/>
            <person name="Arendt D."/>
            <person name="Savage R."/>
            <person name="Osoegawa K."/>
            <person name="de Jong P."/>
            <person name="Lindberg D.R."/>
            <person name="Seaver E.C."/>
            <person name="Weisblat D.A."/>
            <person name="Putnam N.H."/>
            <person name="Grigoriev I.V."/>
            <person name="Rokhsar D.S."/>
        </authorList>
    </citation>
    <scope>NUCLEOTIDE SEQUENCE</scope>
</reference>
<sequence length="192" mass="21531">MAEGKMEAEITKVEKQMEECRLNAKQYLQQGKKSIALKFLKKKKSLELVLKQREQAIDKICNLISIIQQTESNQQATILDAYSSGVQAFKGLREQTGLNESNIDDTMLDIQEAFETSEQINQTISQPIADTTDYNMDELEAELNDILTSTSAEDYLKDLENLPSVPSHEPGITPPKISTPVNQKRVAVKDAL</sequence>
<proteinExistence type="inferred from homology"/>
<gene>
    <name evidence="7" type="primary">20200639</name>
    <name evidence="6" type="ORF">HELRODRAFT_164644</name>
</gene>
<keyword evidence="3" id="KW-0967">Endosome</keyword>
<dbReference type="GO" id="GO:0000815">
    <property type="term" value="C:ESCRT III complex"/>
    <property type="evidence" value="ECO:0000318"/>
    <property type="project" value="GO_Central"/>
</dbReference>
<keyword evidence="4" id="KW-0175">Coiled coil</keyword>
<dbReference type="KEGG" id="hro:HELRODRAFT_164644"/>
<dbReference type="PANTHER" id="PTHR22761">
    <property type="entry name" value="CHARGED MULTIVESICULAR BODY PROTEIN"/>
    <property type="match status" value="1"/>
</dbReference>
<comment type="similarity">
    <text evidence="2">Belongs to the SNF7 family.</text>
</comment>
<dbReference type="GeneID" id="20200639"/>
<evidence type="ECO:0000256" key="4">
    <source>
        <dbReference type="SAM" id="Coils"/>
    </source>
</evidence>